<keyword evidence="2 4" id="KW-0863">Zinc-finger</keyword>
<evidence type="ECO:0000259" key="5">
    <source>
        <dbReference type="PROSITE" id="PS50966"/>
    </source>
</evidence>
<dbReference type="InterPro" id="IPR006564">
    <property type="entry name" value="Znf_PMZ"/>
</dbReference>
<protein>
    <recommendedName>
        <fullName evidence="5">SWIM-type domain-containing protein</fullName>
    </recommendedName>
</protein>
<keyword evidence="1" id="KW-0479">Metal-binding</keyword>
<accession>A0A835HH61</accession>
<dbReference type="InterPro" id="IPR007527">
    <property type="entry name" value="Znf_SWIM"/>
</dbReference>
<evidence type="ECO:0000256" key="4">
    <source>
        <dbReference type="PROSITE-ProRule" id="PRU00325"/>
    </source>
</evidence>
<sequence length="131" mass="14761">MASCFNTTQVHVDGKIVTYIVKVRMVSEKGERWVKEYEVFYNGKEIEVQCICNLFNFKGILCRHALSALNNNEAAVSKEHYKVALEALAEAMNKVKQVEGCELRNTPTSTPPGAIDDGVKVQDPVRSKRVW</sequence>
<dbReference type="GO" id="GO:0008270">
    <property type="term" value="F:zinc ion binding"/>
    <property type="evidence" value="ECO:0007669"/>
    <property type="project" value="UniProtKB-KW"/>
</dbReference>
<dbReference type="Proteomes" id="UP000631114">
    <property type="component" value="Unassembled WGS sequence"/>
</dbReference>
<evidence type="ECO:0000256" key="1">
    <source>
        <dbReference type="ARBA" id="ARBA00022723"/>
    </source>
</evidence>
<dbReference type="AlphaFoldDB" id="A0A835HH61"/>
<dbReference type="SMART" id="SM00575">
    <property type="entry name" value="ZnF_PMZ"/>
    <property type="match status" value="1"/>
</dbReference>
<dbReference type="EMBL" id="JADFTS010000007">
    <property type="protein sequence ID" value="KAF9598956.1"/>
    <property type="molecule type" value="Genomic_DNA"/>
</dbReference>
<dbReference type="OrthoDB" id="10655664at2759"/>
<keyword evidence="7" id="KW-1185">Reference proteome</keyword>
<evidence type="ECO:0000313" key="6">
    <source>
        <dbReference type="EMBL" id="KAF9598956.1"/>
    </source>
</evidence>
<dbReference type="Pfam" id="PF04434">
    <property type="entry name" value="SWIM"/>
    <property type="match status" value="1"/>
</dbReference>
<keyword evidence="3" id="KW-0862">Zinc</keyword>
<name>A0A835HH61_9MAGN</name>
<comment type="caution">
    <text evidence="6">The sequence shown here is derived from an EMBL/GenBank/DDBJ whole genome shotgun (WGS) entry which is preliminary data.</text>
</comment>
<evidence type="ECO:0000313" key="7">
    <source>
        <dbReference type="Proteomes" id="UP000631114"/>
    </source>
</evidence>
<organism evidence="6 7">
    <name type="scientific">Coptis chinensis</name>
    <dbReference type="NCBI Taxonomy" id="261450"/>
    <lineage>
        <taxon>Eukaryota</taxon>
        <taxon>Viridiplantae</taxon>
        <taxon>Streptophyta</taxon>
        <taxon>Embryophyta</taxon>
        <taxon>Tracheophyta</taxon>
        <taxon>Spermatophyta</taxon>
        <taxon>Magnoliopsida</taxon>
        <taxon>Ranunculales</taxon>
        <taxon>Ranunculaceae</taxon>
        <taxon>Coptidoideae</taxon>
        <taxon>Coptis</taxon>
    </lineage>
</organism>
<evidence type="ECO:0000256" key="3">
    <source>
        <dbReference type="ARBA" id="ARBA00022833"/>
    </source>
</evidence>
<proteinExistence type="predicted"/>
<evidence type="ECO:0000256" key="2">
    <source>
        <dbReference type="ARBA" id="ARBA00022771"/>
    </source>
</evidence>
<dbReference type="PROSITE" id="PS50966">
    <property type="entry name" value="ZF_SWIM"/>
    <property type="match status" value="1"/>
</dbReference>
<gene>
    <name evidence="6" type="ORF">IFM89_033301</name>
</gene>
<reference evidence="6 7" key="1">
    <citation type="submission" date="2020-10" db="EMBL/GenBank/DDBJ databases">
        <title>The Coptis chinensis genome and diversification of protoberbering-type alkaloids.</title>
        <authorList>
            <person name="Wang B."/>
            <person name="Shu S."/>
            <person name="Song C."/>
            <person name="Liu Y."/>
        </authorList>
    </citation>
    <scope>NUCLEOTIDE SEQUENCE [LARGE SCALE GENOMIC DNA]</scope>
    <source>
        <strain evidence="6">HL-2020</strain>
        <tissue evidence="6">Leaf</tissue>
    </source>
</reference>
<feature type="domain" description="SWIM-type" evidence="5">
    <location>
        <begin position="37"/>
        <end position="73"/>
    </location>
</feature>